<dbReference type="PANTHER" id="PTHR11062">
    <property type="entry name" value="EXOSTOSIN HEPARAN SULFATE GLYCOSYLTRANSFERASE -RELATED"/>
    <property type="match status" value="1"/>
</dbReference>
<evidence type="ECO:0000256" key="5">
    <source>
        <dbReference type="ARBA" id="ARBA00023034"/>
    </source>
</evidence>
<dbReference type="Proteomes" id="UP001168877">
    <property type="component" value="Unassembled WGS sequence"/>
</dbReference>
<organism evidence="7 8">
    <name type="scientific">Acer saccharum</name>
    <name type="common">Sugar maple</name>
    <dbReference type="NCBI Taxonomy" id="4024"/>
    <lineage>
        <taxon>Eukaryota</taxon>
        <taxon>Viridiplantae</taxon>
        <taxon>Streptophyta</taxon>
        <taxon>Embryophyta</taxon>
        <taxon>Tracheophyta</taxon>
        <taxon>Spermatophyta</taxon>
        <taxon>Magnoliopsida</taxon>
        <taxon>eudicotyledons</taxon>
        <taxon>Gunneridae</taxon>
        <taxon>Pentapetalae</taxon>
        <taxon>rosids</taxon>
        <taxon>malvids</taxon>
        <taxon>Sapindales</taxon>
        <taxon>Sapindaceae</taxon>
        <taxon>Hippocastanoideae</taxon>
        <taxon>Acereae</taxon>
        <taxon>Acer</taxon>
    </lineage>
</organism>
<dbReference type="GO" id="GO:0016757">
    <property type="term" value="F:glycosyltransferase activity"/>
    <property type="evidence" value="ECO:0007669"/>
    <property type="project" value="UniProtKB-KW"/>
</dbReference>
<keyword evidence="4" id="KW-0812">Transmembrane</keyword>
<evidence type="ECO:0000256" key="4">
    <source>
        <dbReference type="ARBA" id="ARBA00022968"/>
    </source>
</evidence>
<keyword evidence="3" id="KW-0328">Glycosyltransferase</keyword>
<evidence type="ECO:0000313" key="8">
    <source>
        <dbReference type="Proteomes" id="UP001168877"/>
    </source>
</evidence>
<evidence type="ECO:0000256" key="1">
    <source>
        <dbReference type="ARBA" id="ARBA00004323"/>
    </source>
</evidence>
<keyword evidence="8" id="KW-1185">Reference proteome</keyword>
<dbReference type="InterPro" id="IPR040911">
    <property type="entry name" value="Exostosin_GT47"/>
</dbReference>
<dbReference type="GO" id="GO:0000139">
    <property type="term" value="C:Golgi membrane"/>
    <property type="evidence" value="ECO:0007669"/>
    <property type="project" value="UniProtKB-SubCell"/>
</dbReference>
<dbReference type="InterPro" id="IPR004263">
    <property type="entry name" value="Exostosin"/>
</dbReference>
<accession>A0AA39VRQ8</accession>
<sequence length="329" mass="38117">MEREFKVFVYPDGDPNTYYQTPRKLTGKYASEGLFFKNIKESRFLTNDPENAHLFFIPISCHKMRGKGANYKEMTSIVKKYVEELINKYPYWNRTLGADHFFVACHDIGVKATEGVPLLVKNSIRVVCSPRYDSGYIPHKDVALPQILHPFALPPDVKYDLTNRSSLAFWAGHRNSKVREELVSTWKNDRELDIQNAHVNTTNGSASVSLILKFKNSKFCICPAGAHANTVRIADSIHYGCVPVMLSDYYDLPFNDVLNWPKFAVILKEADVFQIKQILKAISSSKLRELHMNTIKARKHFQWNSPPIKYDAFHMVMYELWLRHYLIKY</sequence>
<gene>
    <name evidence="7" type="ORF">LWI29_023732</name>
</gene>
<dbReference type="AlphaFoldDB" id="A0AA39VRQ8"/>
<evidence type="ECO:0000256" key="3">
    <source>
        <dbReference type="ARBA" id="ARBA00022676"/>
    </source>
</evidence>
<evidence type="ECO:0000313" key="7">
    <source>
        <dbReference type="EMBL" id="KAK0590187.1"/>
    </source>
</evidence>
<dbReference type="PANTHER" id="PTHR11062:SF43">
    <property type="entry name" value="EXOSTOSIN FAMILY PROTEIN"/>
    <property type="match status" value="1"/>
</dbReference>
<keyword evidence="5" id="KW-0333">Golgi apparatus</keyword>
<comment type="similarity">
    <text evidence="2">Belongs to the glycosyltransferase 47 family.</text>
</comment>
<feature type="domain" description="Exostosin GT47" evidence="6">
    <location>
        <begin position="2"/>
        <end position="281"/>
    </location>
</feature>
<comment type="subcellular location">
    <subcellularLocation>
        <location evidence="1">Golgi apparatus membrane</location>
        <topology evidence="1">Single-pass type II membrane protein</topology>
    </subcellularLocation>
</comment>
<evidence type="ECO:0000256" key="2">
    <source>
        <dbReference type="ARBA" id="ARBA00010271"/>
    </source>
</evidence>
<evidence type="ECO:0000259" key="6">
    <source>
        <dbReference type="Pfam" id="PF03016"/>
    </source>
</evidence>
<dbReference type="EMBL" id="JAUESC010000381">
    <property type="protein sequence ID" value="KAK0590187.1"/>
    <property type="molecule type" value="Genomic_DNA"/>
</dbReference>
<reference evidence="7" key="2">
    <citation type="submission" date="2023-06" db="EMBL/GenBank/DDBJ databases">
        <authorList>
            <person name="Swenson N.G."/>
            <person name="Wegrzyn J.L."/>
            <person name="Mcevoy S.L."/>
        </authorList>
    </citation>
    <scope>NUCLEOTIDE SEQUENCE</scope>
    <source>
        <strain evidence="7">NS2018</strain>
        <tissue evidence="7">Leaf</tissue>
    </source>
</reference>
<proteinExistence type="inferred from homology"/>
<protein>
    <recommendedName>
        <fullName evidence="6">Exostosin GT47 domain-containing protein</fullName>
    </recommendedName>
</protein>
<keyword evidence="3" id="KW-0808">Transferase</keyword>
<keyword evidence="4" id="KW-0735">Signal-anchor</keyword>
<name>A0AA39VRQ8_ACESA</name>
<dbReference type="Pfam" id="PF03016">
    <property type="entry name" value="Exostosin_GT47"/>
    <property type="match status" value="1"/>
</dbReference>
<reference evidence="7" key="1">
    <citation type="journal article" date="2022" name="Plant J.">
        <title>Strategies of tolerance reflected in two North American maple genomes.</title>
        <authorList>
            <person name="McEvoy S.L."/>
            <person name="Sezen U.U."/>
            <person name="Trouern-Trend A."/>
            <person name="McMahon S.M."/>
            <person name="Schaberg P.G."/>
            <person name="Yang J."/>
            <person name="Wegrzyn J.L."/>
            <person name="Swenson N.G."/>
        </authorList>
    </citation>
    <scope>NUCLEOTIDE SEQUENCE</scope>
    <source>
        <strain evidence="7">NS2018</strain>
    </source>
</reference>
<comment type="caution">
    <text evidence="7">The sequence shown here is derived from an EMBL/GenBank/DDBJ whole genome shotgun (WGS) entry which is preliminary data.</text>
</comment>